<dbReference type="GO" id="GO:0000139">
    <property type="term" value="C:Golgi membrane"/>
    <property type="evidence" value="ECO:0007669"/>
    <property type="project" value="TreeGrafter"/>
</dbReference>
<evidence type="ECO:0000259" key="8">
    <source>
        <dbReference type="PROSITE" id="PS50878"/>
    </source>
</evidence>
<dbReference type="InterPro" id="IPR043502">
    <property type="entry name" value="DNA/RNA_pol_sf"/>
</dbReference>
<accession>A0AAE0PW99</accession>
<feature type="non-terminal residue" evidence="9">
    <location>
        <position position="1326"/>
    </location>
</feature>
<dbReference type="InterPro" id="IPR043128">
    <property type="entry name" value="Rev_trsase/Diguanyl_cyclase"/>
</dbReference>
<evidence type="ECO:0000256" key="6">
    <source>
        <dbReference type="ARBA" id="ARBA00023136"/>
    </source>
</evidence>
<comment type="subcellular location">
    <subcellularLocation>
        <location evidence="1">Membrane</location>
        <topology evidence="1">Single-pass membrane protein</topology>
    </subcellularLocation>
</comment>
<proteinExistence type="inferred from homology"/>
<evidence type="ECO:0000313" key="9">
    <source>
        <dbReference type="EMBL" id="KAK3509257.1"/>
    </source>
</evidence>
<organism evidence="9 10">
    <name type="scientific">Hemibagrus guttatus</name>
    <dbReference type="NCBI Taxonomy" id="175788"/>
    <lineage>
        <taxon>Eukaryota</taxon>
        <taxon>Metazoa</taxon>
        <taxon>Chordata</taxon>
        <taxon>Craniata</taxon>
        <taxon>Vertebrata</taxon>
        <taxon>Euteleostomi</taxon>
        <taxon>Actinopterygii</taxon>
        <taxon>Neopterygii</taxon>
        <taxon>Teleostei</taxon>
        <taxon>Ostariophysi</taxon>
        <taxon>Siluriformes</taxon>
        <taxon>Bagridae</taxon>
        <taxon>Hemibagrus</taxon>
    </lineage>
</organism>
<keyword evidence="7" id="KW-0175">Coiled coil</keyword>
<evidence type="ECO:0000256" key="1">
    <source>
        <dbReference type="ARBA" id="ARBA00004167"/>
    </source>
</evidence>
<dbReference type="Gene3D" id="3.30.70.270">
    <property type="match status" value="1"/>
</dbReference>
<dbReference type="Pfam" id="PF19737">
    <property type="entry name" value="FKTN_N"/>
    <property type="match status" value="1"/>
</dbReference>
<evidence type="ECO:0000256" key="7">
    <source>
        <dbReference type="SAM" id="Coils"/>
    </source>
</evidence>
<keyword evidence="10" id="KW-1185">Reference proteome</keyword>
<comment type="caution">
    <text evidence="9">The sequence shown here is derived from an EMBL/GenBank/DDBJ whole genome shotgun (WGS) entry which is preliminary data.</text>
</comment>
<dbReference type="PROSITE" id="PS50878">
    <property type="entry name" value="RT_POL"/>
    <property type="match status" value="1"/>
</dbReference>
<evidence type="ECO:0000313" key="10">
    <source>
        <dbReference type="Proteomes" id="UP001274896"/>
    </source>
</evidence>
<dbReference type="InterPro" id="IPR009644">
    <property type="entry name" value="FKTN/MNN4/W02B3.4-1"/>
</dbReference>
<dbReference type="InterPro" id="IPR036691">
    <property type="entry name" value="Endo/exonu/phosph_ase_sf"/>
</dbReference>
<sequence length="1326" mass="153515">APCSHQPVCPSMHGLQAPSGKGYPTGKEAQWHLVKKFLALTHKFNLPVFLVDTASLSLLSQDAVLLKDSQIKAPHCTFLCTHRDFVTFGLLGNLWKYDAGLMEAAEERGLELLEVKGKDPRLVSMDDLSGRDIPLHLLFRFNSRLVHVVVLYERSGNYLWHGPLRLRGSMDRTFTPFRNLEFGRYAGAYSRPELILTTLDGLDVRIPKNVSHFQSEHSNSRFLECRYREAAAFYQLYPDDTSPEAMDFRMKAKSLLHLAARVLSGLQVPFWLSSGTCLGWFRQCNIISYSKDVDLGIWIKDYRHDITQAFQKAGLSLKHKFGKIEDSLELSFQGLDVKLDIFFFYEDGDIVWNGGTQAKSGKKFNTLNFIPDRSRPGLTTTAIGAVDLQGAGGNWATVGRRSRGGRRVHRQREKRKGKSVGLRIGTLNVGTMTGKGRELADMMERRKVDILCVQETRWKGSKARSIGAGFKLFYYGVDSKRNGVGVVLKEEFVRNVLEVKRVSDRVMSLKLEIEGVMLNVVSGYAPQVGCELEEKERFWSELDEVMESIPTGERVVIGADFNGHVGEGNTGDEEVMGKFGVKERNLEGQMVVDFAKRMDMAVVNTYFQKREEHRVTYKSGGRRTQVDYILCRRGNLKEISDCKVVVGESVARQHRMVVCRMTLMVCKKKRSKIEIEKKTKWWKLKKEECCEEFRQKLRQALGGQVVLPDDWETTAEVIRETGRKVLGVSSGRRKEDKETWWWNEEVQDSIQRKRLAKKKWDMDRTEENRQEYKELQRRVKREVSKAKQKAYDELYTRLDTREGEKDLYRLARQRDRDGKDVQQVRVIKDRDGRVLTSEESVQRRWKEYFEELMNEENEREKRVEGVNSVEQKVDKIRKDEVRKALKRMKSGKAVGPDDIPVEVWKCLGEAAVEFLASLFNRVLESERMPEEWRRSVLVPIFKNKGDVQSCSNYRGIKLMSHTMKLWERVVEARLRKVVEICEQQYGFMPRKSTTDAIFALRILMEKYRDGQRELHCVFVDLEKAYDRVPREELWYCMRKSGVAEKYVRVVQDMYERSRTVVRCAVGQTEEFNVEVGLHQGSALSPFLFAIVMDQLSEEVRQESPWTMMFADDIVICSESREQVEENLERWRFALERRGMKVSRSKTEYMCVNEREGSGTVRLQGEEVKKVQEFKYLGSTVQSNGECGKEVKKRVQAGWNGWRKVSGVLCDRKISARIKGKVYRTVVRPAMLYGLETVSLRKRQESELEVAELKMLRYVFPRFSLCWTELLELKVQVPCETLDYVTANYGPDWNVPVKTWDWKSSPPNVQENGVWPIKEWDDVILVN</sequence>
<evidence type="ECO:0000256" key="2">
    <source>
        <dbReference type="ARBA" id="ARBA00010879"/>
    </source>
</evidence>
<gene>
    <name evidence="9" type="ORF">QTP70_027041</name>
</gene>
<feature type="coiled-coil region" evidence="7">
    <location>
        <begin position="755"/>
        <end position="789"/>
    </location>
</feature>
<protein>
    <recommendedName>
        <fullName evidence="3">ribonuclease H</fullName>
        <ecNumber evidence="3">3.1.26.4</ecNumber>
    </recommendedName>
</protein>
<dbReference type="InterPro" id="IPR045587">
    <property type="entry name" value="FKTN_N"/>
</dbReference>
<feature type="domain" description="Reverse transcriptase" evidence="8">
    <location>
        <begin position="921"/>
        <end position="1180"/>
    </location>
</feature>
<dbReference type="Proteomes" id="UP001274896">
    <property type="component" value="Unassembled WGS sequence"/>
</dbReference>
<keyword evidence="6" id="KW-0472">Membrane</keyword>
<dbReference type="InterPro" id="IPR005135">
    <property type="entry name" value="Endo/exonuclease/phosphatase"/>
</dbReference>
<dbReference type="CDD" id="cd09076">
    <property type="entry name" value="L1-EN"/>
    <property type="match status" value="1"/>
</dbReference>
<reference evidence="9" key="1">
    <citation type="submission" date="2023-06" db="EMBL/GenBank/DDBJ databases">
        <title>Male Hemibagrus guttatus genome.</title>
        <authorList>
            <person name="Bian C."/>
        </authorList>
    </citation>
    <scope>NUCLEOTIDE SEQUENCE</scope>
    <source>
        <strain evidence="9">Male_cb2023</strain>
        <tissue evidence="9">Muscle</tissue>
    </source>
</reference>
<dbReference type="EC" id="3.1.26.4" evidence="3"/>
<dbReference type="PANTHER" id="PTHR15407:SF28">
    <property type="entry name" value="RIBITOL-5-PHOSPHATE TRANSFERASE FKTN"/>
    <property type="match status" value="1"/>
</dbReference>
<dbReference type="InterPro" id="IPR000477">
    <property type="entry name" value="RT_dom"/>
</dbReference>
<dbReference type="Gene3D" id="3.60.10.10">
    <property type="entry name" value="Endonuclease/exonuclease/phosphatase"/>
    <property type="match status" value="1"/>
</dbReference>
<dbReference type="SUPFAM" id="SSF56219">
    <property type="entry name" value="DNase I-like"/>
    <property type="match status" value="1"/>
</dbReference>
<evidence type="ECO:0000256" key="3">
    <source>
        <dbReference type="ARBA" id="ARBA00012180"/>
    </source>
</evidence>
<keyword evidence="5" id="KW-1133">Transmembrane helix</keyword>
<dbReference type="SUPFAM" id="SSF56672">
    <property type="entry name" value="DNA/RNA polymerases"/>
    <property type="match status" value="1"/>
</dbReference>
<keyword evidence="4" id="KW-0812">Transmembrane</keyword>
<evidence type="ECO:0000256" key="4">
    <source>
        <dbReference type="ARBA" id="ARBA00022692"/>
    </source>
</evidence>
<dbReference type="CDD" id="cd01650">
    <property type="entry name" value="RT_nLTR_like"/>
    <property type="match status" value="1"/>
</dbReference>
<evidence type="ECO:0000256" key="5">
    <source>
        <dbReference type="ARBA" id="ARBA00022989"/>
    </source>
</evidence>
<name>A0AAE0PW99_9TELE</name>
<dbReference type="EMBL" id="JAUCMX010000027">
    <property type="protein sequence ID" value="KAK3509257.1"/>
    <property type="molecule type" value="Genomic_DNA"/>
</dbReference>
<dbReference type="GO" id="GO:0004523">
    <property type="term" value="F:RNA-DNA hybrid ribonuclease activity"/>
    <property type="evidence" value="ECO:0007669"/>
    <property type="project" value="UniProtKB-EC"/>
</dbReference>
<dbReference type="Pfam" id="PF00078">
    <property type="entry name" value="RVT_1"/>
    <property type="match status" value="1"/>
</dbReference>
<comment type="similarity">
    <text evidence="2">Belongs to the beta type-B retroviral polymerase family. HERV class-II K(HML-2) pol subfamily.</text>
</comment>
<dbReference type="Pfam" id="PF03372">
    <property type="entry name" value="Exo_endo_phos"/>
    <property type="match status" value="1"/>
</dbReference>
<dbReference type="PANTHER" id="PTHR15407">
    <property type="entry name" value="FUKUTIN-RELATED"/>
    <property type="match status" value="1"/>
</dbReference>